<organism evidence="2 3">
    <name type="scientific">Mahella australiensis (strain DSM 15567 / CIP 107919 / 50-1 BON)</name>
    <dbReference type="NCBI Taxonomy" id="697281"/>
    <lineage>
        <taxon>Bacteria</taxon>
        <taxon>Bacillati</taxon>
        <taxon>Bacillota</taxon>
        <taxon>Clostridia</taxon>
        <taxon>Thermoanaerobacterales</taxon>
        <taxon>Thermoanaerobacterales Family IV. Incertae Sedis</taxon>
        <taxon>Mahella</taxon>
    </lineage>
</organism>
<sequence>MKDIKWLVIAIGIVMIIASIIVFANPTGTVRAIALLVGIAVIIGGVVSLAENIRHEQNNMTTFHLVLSVLVIIFGIILVSQPDFAINVFVYIIGIWFIIDAIRRIIDAKAYKTASSNLYTAAIVMDILLLIVGALLLLNPFIAWFSISIIIGISLLIGGIVHLVYGVISRSDL</sequence>
<dbReference type="InterPro" id="IPR005325">
    <property type="entry name" value="DUF308_memb"/>
</dbReference>
<reference evidence="2 3" key="2">
    <citation type="journal article" date="2011" name="Stand. Genomic Sci.">
        <title>Complete genome sequence of Mahella australiensis type strain (50-1 BON).</title>
        <authorList>
            <person name="Sikorski J."/>
            <person name="Teshima H."/>
            <person name="Nolan M."/>
            <person name="Lucas S."/>
            <person name="Hammon N."/>
            <person name="Deshpande S."/>
            <person name="Cheng J.F."/>
            <person name="Pitluck S."/>
            <person name="Liolios K."/>
            <person name="Pagani I."/>
            <person name="Ivanova N."/>
            <person name="Huntemann M."/>
            <person name="Mavromatis K."/>
            <person name="Ovchinikova G."/>
            <person name="Pati A."/>
            <person name="Tapia R."/>
            <person name="Han C."/>
            <person name="Goodwin L."/>
            <person name="Chen A."/>
            <person name="Palaniappan K."/>
            <person name="Land M."/>
            <person name="Hauser L."/>
            <person name="Ngatchou-Djao O.D."/>
            <person name="Rohde M."/>
            <person name="Pukall R."/>
            <person name="Spring S."/>
            <person name="Abt B."/>
            <person name="Goker M."/>
            <person name="Detter J.C."/>
            <person name="Woyke T."/>
            <person name="Bristow J."/>
            <person name="Markowitz V."/>
            <person name="Hugenholtz P."/>
            <person name="Eisen J.A."/>
            <person name="Kyrpides N.C."/>
            <person name="Klenk H.P."/>
            <person name="Lapidus A."/>
        </authorList>
    </citation>
    <scope>NUCLEOTIDE SEQUENCE [LARGE SCALE GENOMIC DNA]</scope>
    <source>
        <strain evidence="3">DSM 15567 / CIP 107919 / 50-1 BON</strain>
    </source>
</reference>
<keyword evidence="1" id="KW-0472">Membrane</keyword>
<dbReference type="HOGENOM" id="CLU_091585_7_0_9"/>
<evidence type="ECO:0000256" key="1">
    <source>
        <dbReference type="SAM" id="Phobius"/>
    </source>
</evidence>
<feature type="transmembrane region" description="Helical" evidence="1">
    <location>
        <begin position="118"/>
        <end position="138"/>
    </location>
</feature>
<keyword evidence="3" id="KW-1185">Reference proteome</keyword>
<evidence type="ECO:0000313" key="3">
    <source>
        <dbReference type="Proteomes" id="UP000008457"/>
    </source>
</evidence>
<keyword evidence="1" id="KW-0812">Transmembrane</keyword>
<dbReference type="GO" id="GO:0005886">
    <property type="term" value="C:plasma membrane"/>
    <property type="evidence" value="ECO:0007669"/>
    <property type="project" value="TreeGrafter"/>
</dbReference>
<dbReference type="AlphaFoldDB" id="F3ZY24"/>
<dbReference type="PANTHER" id="PTHR34989:SF1">
    <property type="entry name" value="PROTEIN HDED"/>
    <property type="match status" value="1"/>
</dbReference>
<feature type="transmembrane region" description="Helical" evidence="1">
    <location>
        <begin position="62"/>
        <end position="79"/>
    </location>
</feature>
<feature type="transmembrane region" description="Helical" evidence="1">
    <location>
        <begin position="30"/>
        <end position="50"/>
    </location>
</feature>
<dbReference type="STRING" id="697281.Mahau_2575"/>
<dbReference type="Pfam" id="PF03729">
    <property type="entry name" value="DUF308"/>
    <property type="match status" value="2"/>
</dbReference>
<dbReference type="eggNOG" id="COG3247">
    <property type="taxonomic scope" value="Bacteria"/>
</dbReference>
<dbReference type="Proteomes" id="UP000008457">
    <property type="component" value="Chromosome"/>
</dbReference>
<keyword evidence="1" id="KW-1133">Transmembrane helix</keyword>
<feature type="transmembrane region" description="Helical" evidence="1">
    <location>
        <begin position="7"/>
        <end position="24"/>
    </location>
</feature>
<protein>
    <submittedName>
        <fullName evidence="2">Hypothetical integral membrane protein</fullName>
    </submittedName>
</protein>
<dbReference type="EMBL" id="CP002360">
    <property type="protein sequence ID" value="AEE97720.1"/>
    <property type="molecule type" value="Genomic_DNA"/>
</dbReference>
<reference evidence="3" key="1">
    <citation type="submission" date="2010-11" db="EMBL/GenBank/DDBJ databases">
        <title>The complete genome of Mahella australiensis DSM 15567.</title>
        <authorList>
            <consortium name="US DOE Joint Genome Institute (JGI-PGF)"/>
            <person name="Lucas S."/>
            <person name="Copeland A."/>
            <person name="Lapidus A."/>
            <person name="Bruce D."/>
            <person name="Goodwin L."/>
            <person name="Pitluck S."/>
            <person name="Kyrpides N."/>
            <person name="Mavromatis K."/>
            <person name="Pagani I."/>
            <person name="Ivanova N."/>
            <person name="Teshima H."/>
            <person name="Brettin T."/>
            <person name="Detter J.C."/>
            <person name="Han C."/>
            <person name="Tapia R."/>
            <person name="Land M."/>
            <person name="Hauser L."/>
            <person name="Markowitz V."/>
            <person name="Cheng J.-F."/>
            <person name="Hugenholtz P."/>
            <person name="Woyke T."/>
            <person name="Wu D."/>
            <person name="Spring S."/>
            <person name="Pukall R."/>
            <person name="Steenblock K."/>
            <person name="Schneider S."/>
            <person name="Klenk H.-P."/>
            <person name="Eisen J.A."/>
        </authorList>
    </citation>
    <scope>NUCLEOTIDE SEQUENCE [LARGE SCALE GENOMIC DNA]</scope>
    <source>
        <strain evidence="3">DSM 15567 / CIP 107919 / 50-1 BON</strain>
    </source>
</reference>
<dbReference type="RefSeq" id="WP_013782143.1">
    <property type="nucleotide sequence ID" value="NC_015520.1"/>
</dbReference>
<evidence type="ECO:0000313" key="2">
    <source>
        <dbReference type="EMBL" id="AEE97720.1"/>
    </source>
</evidence>
<accession>F3ZY24</accession>
<proteinExistence type="predicted"/>
<dbReference type="KEGG" id="mas:Mahau_2575"/>
<gene>
    <name evidence="2" type="ordered locus">Mahau_2575</name>
</gene>
<dbReference type="InterPro" id="IPR052712">
    <property type="entry name" value="Acid_resist_chaperone_HdeD"/>
</dbReference>
<feature type="transmembrane region" description="Helical" evidence="1">
    <location>
        <begin position="85"/>
        <end position="106"/>
    </location>
</feature>
<feature type="transmembrane region" description="Helical" evidence="1">
    <location>
        <begin position="144"/>
        <end position="168"/>
    </location>
</feature>
<dbReference type="PANTHER" id="PTHR34989">
    <property type="entry name" value="PROTEIN HDED"/>
    <property type="match status" value="1"/>
</dbReference>
<name>F3ZY24_MAHA5</name>